<gene>
    <name evidence="5" type="ORF">C2E21_6280</name>
</gene>
<evidence type="ECO:0000256" key="1">
    <source>
        <dbReference type="ARBA" id="ARBA00022574"/>
    </source>
</evidence>
<dbReference type="Pfam" id="PF00400">
    <property type="entry name" value="WD40"/>
    <property type="match status" value="3"/>
</dbReference>
<dbReference type="PROSITE" id="PS50082">
    <property type="entry name" value="WD_REPEATS_2"/>
    <property type="match status" value="3"/>
</dbReference>
<dbReference type="SUPFAM" id="SSF50978">
    <property type="entry name" value="WD40 repeat-like"/>
    <property type="match status" value="1"/>
</dbReference>
<reference evidence="5 6" key="1">
    <citation type="journal article" date="2018" name="Plant J.">
        <title>Genome sequences of Chlorella sorokiniana UTEX 1602 and Micractinium conductrix SAG 241.80: implications to maltose excretion by a green alga.</title>
        <authorList>
            <person name="Arriola M.B."/>
            <person name="Velmurugan N."/>
            <person name="Zhang Y."/>
            <person name="Plunkett M.H."/>
            <person name="Hondzo H."/>
            <person name="Barney B.M."/>
        </authorList>
    </citation>
    <scope>NUCLEOTIDE SEQUENCE [LARGE SCALE GENOMIC DNA]</scope>
    <source>
        <strain evidence="6">UTEX 1602</strain>
    </source>
</reference>
<organism evidence="5 6">
    <name type="scientific">Chlorella sorokiniana</name>
    <name type="common">Freshwater green alga</name>
    <dbReference type="NCBI Taxonomy" id="3076"/>
    <lineage>
        <taxon>Eukaryota</taxon>
        <taxon>Viridiplantae</taxon>
        <taxon>Chlorophyta</taxon>
        <taxon>core chlorophytes</taxon>
        <taxon>Trebouxiophyceae</taxon>
        <taxon>Chlorellales</taxon>
        <taxon>Chlorellaceae</taxon>
        <taxon>Chlorella clade</taxon>
        <taxon>Chlorella</taxon>
    </lineage>
</organism>
<dbReference type="PANTHER" id="PTHR19854:SF1">
    <property type="entry name" value="GUANINE NUCLEOTIDE-BINDING PROTEIN SUBUNIT BETA-LIKE PROTEIN 1"/>
    <property type="match status" value="1"/>
</dbReference>
<name>A0A2P6TLC2_CHLSO</name>
<evidence type="ECO:0000256" key="3">
    <source>
        <dbReference type="PROSITE-ProRule" id="PRU00221"/>
    </source>
</evidence>
<dbReference type="SMART" id="SM00320">
    <property type="entry name" value="WD40"/>
    <property type="match status" value="4"/>
</dbReference>
<feature type="compositionally biased region" description="Low complexity" evidence="4">
    <location>
        <begin position="168"/>
        <end position="187"/>
    </location>
</feature>
<protein>
    <submittedName>
        <fullName evidence="5">DECREASED SIZE EXCLUSION LIMIT 1</fullName>
    </submittedName>
</protein>
<dbReference type="STRING" id="3076.A0A2P6TLC2"/>
<feature type="repeat" description="WD" evidence="3">
    <location>
        <begin position="367"/>
        <end position="398"/>
    </location>
</feature>
<dbReference type="InterPro" id="IPR001680">
    <property type="entry name" value="WD40_rpt"/>
</dbReference>
<dbReference type="EMBL" id="LHPG02000012">
    <property type="protein sequence ID" value="PRW45092.1"/>
    <property type="molecule type" value="Genomic_DNA"/>
</dbReference>
<keyword evidence="2" id="KW-0677">Repeat</keyword>
<evidence type="ECO:0000313" key="5">
    <source>
        <dbReference type="EMBL" id="PRW45092.1"/>
    </source>
</evidence>
<evidence type="ECO:0000256" key="4">
    <source>
        <dbReference type="SAM" id="MobiDB-lite"/>
    </source>
</evidence>
<accession>A0A2P6TLC2</accession>
<dbReference type="InterPro" id="IPR015943">
    <property type="entry name" value="WD40/YVTN_repeat-like_dom_sf"/>
</dbReference>
<evidence type="ECO:0000313" key="6">
    <source>
        <dbReference type="Proteomes" id="UP000239899"/>
    </source>
</evidence>
<feature type="repeat" description="WD" evidence="3">
    <location>
        <begin position="325"/>
        <end position="366"/>
    </location>
</feature>
<dbReference type="AlphaFoldDB" id="A0A2P6TLC2"/>
<feature type="repeat" description="WD" evidence="3">
    <location>
        <begin position="12"/>
        <end position="53"/>
    </location>
</feature>
<feature type="region of interest" description="Disordered" evidence="4">
    <location>
        <begin position="160"/>
        <end position="205"/>
    </location>
</feature>
<dbReference type="Proteomes" id="UP000239899">
    <property type="component" value="Unassembled WGS sequence"/>
</dbReference>
<dbReference type="Gene3D" id="2.130.10.10">
    <property type="entry name" value="YVTN repeat-like/Quinoprotein amine dehydrogenase"/>
    <property type="match status" value="2"/>
</dbReference>
<dbReference type="OrthoDB" id="7668193at2759"/>
<proteinExistence type="predicted"/>
<dbReference type="PROSITE" id="PS50294">
    <property type="entry name" value="WD_REPEATS_REGION"/>
    <property type="match status" value="2"/>
</dbReference>
<keyword evidence="1 3" id="KW-0853">WD repeat</keyword>
<sequence length="407" mass="42294">MRSNVPRPQAVLRGHAGEVQALDFDAAERVLVSGDSLGEVRVWDLRDLRPAAMRHLHPLTGGILSLRLFRSAGRQLLGTQGRDGSTHLWAWDDQGELPEEPVRSFVSDCYSFCRFSVLAPEQPPGSEQGAHQVGSSSEAQQQEQEQRQADEFVAAVLAGDDADPEDGSSAPGDAATQAADAAAAGTASEGGAGSHSATKGSAGGDSAAPACTAAAAIWGLHPCPRANAKQPPALLALPGGDERTAALVCCACGASLAAFREEAAGRKLGMLMAVQLYYLPPAPAAAAGSAAGAAGGVCGSAEDAVVVFKLDHSARPPKIGVRHQIELRKEGIGDAVVRPDGKLLVTGSWDGRVRVYKYRSGRALAILKYHTSPVTGLCFAPRSMLLATAARDGTLALWPLYQPDEQG</sequence>
<dbReference type="InterPro" id="IPR036322">
    <property type="entry name" value="WD40_repeat_dom_sf"/>
</dbReference>
<comment type="caution">
    <text evidence="5">The sequence shown here is derived from an EMBL/GenBank/DDBJ whole genome shotgun (WGS) entry which is preliminary data.</text>
</comment>
<dbReference type="PANTHER" id="PTHR19854">
    <property type="entry name" value="TRANSDUCIN BETA-LIKE 3"/>
    <property type="match status" value="1"/>
</dbReference>
<evidence type="ECO:0000256" key="2">
    <source>
        <dbReference type="ARBA" id="ARBA00022737"/>
    </source>
</evidence>
<feature type="region of interest" description="Disordered" evidence="4">
    <location>
        <begin position="121"/>
        <end position="148"/>
    </location>
</feature>
<keyword evidence="6" id="KW-1185">Reference proteome</keyword>